<proteinExistence type="predicted"/>
<evidence type="ECO:0000313" key="1">
    <source>
        <dbReference type="EMBL" id="PIO38825.1"/>
    </source>
</evidence>
<dbReference type="Proteomes" id="UP000228934">
    <property type="component" value="Unassembled WGS sequence"/>
</dbReference>
<accession>A0A2G9SFG5</accession>
<dbReference type="AlphaFoldDB" id="A0A2G9SFG5"/>
<sequence>MYMVDCSPADELLDPAVTQPVIVHDLSYALKLTMALCKLYFLHIAAFLFINAIEKLLSSPPGMPKMVLAEQAADIEYKTSLPHNLVVVDCPTASTCLEQDCGLCPGLDGIGTLEDHRGSKAAGTSLAVVWLQRTAIKKNTAMYALNTCNDSILFINLFHNE</sequence>
<organism evidence="1 2">
    <name type="scientific">Aquarana catesbeiana</name>
    <name type="common">American bullfrog</name>
    <name type="synonym">Rana catesbeiana</name>
    <dbReference type="NCBI Taxonomy" id="8400"/>
    <lineage>
        <taxon>Eukaryota</taxon>
        <taxon>Metazoa</taxon>
        <taxon>Chordata</taxon>
        <taxon>Craniata</taxon>
        <taxon>Vertebrata</taxon>
        <taxon>Euteleostomi</taxon>
        <taxon>Amphibia</taxon>
        <taxon>Batrachia</taxon>
        <taxon>Anura</taxon>
        <taxon>Neobatrachia</taxon>
        <taxon>Ranoidea</taxon>
        <taxon>Ranidae</taxon>
        <taxon>Aquarana</taxon>
    </lineage>
</organism>
<dbReference type="EMBL" id="KV923959">
    <property type="protein sequence ID" value="PIO38825.1"/>
    <property type="molecule type" value="Genomic_DNA"/>
</dbReference>
<gene>
    <name evidence="1" type="ORF">AB205_0142220</name>
</gene>
<keyword evidence="2" id="KW-1185">Reference proteome</keyword>
<reference evidence="2" key="1">
    <citation type="journal article" date="2017" name="Nat. Commun.">
        <title>The North American bullfrog draft genome provides insight into hormonal regulation of long noncoding RNA.</title>
        <authorList>
            <person name="Hammond S.A."/>
            <person name="Warren R.L."/>
            <person name="Vandervalk B.P."/>
            <person name="Kucuk E."/>
            <person name="Khan H."/>
            <person name="Gibb E.A."/>
            <person name="Pandoh P."/>
            <person name="Kirk H."/>
            <person name="Zhao Y."/>
            <person name="Jones M."/>
            <person name="Mungall A.J."/>
            <person name="Coope R."/>
            <person name="Pleasance S."/>
            <person name="Moore R.A."/>
            <person name="Holt R.A."/>
            <person name="Round J.M."/>
            <person name="Ohora S."/>
            <person name="Walle B.V."/>
            <person name="Veldhoen N."/>
            <person name="Helbing C.C."/>
            <person name="Birol I."/>
        </authorList>
    </citation>
    <scope>NUCLEOTIDE SEQUENCE [LARGE SCALE GENOMIC DNA]</scope>
</reference>
<name>A0A2G9SFG5_AQUCT</name>
<protein>
    <submittedName>
        <fullName evidence="1">Uncharacterized protein</fullName>
    </submittedName>
</protein>
<evidence type="ECO:0000313" key="2">
    <source>
        <dbReference type="Proteomes" id="UP000228934"/>
    </source>
</evidence>